<dbReference type="GO" id="GO:1990904">
    <property type="term" value="C:ribonucleoprotein complex"/>
    <property type="evidence" value="ECO:0007669"/>
    <property type="project" value="UniProtKB-KW"/>
</dbReference>
<dbReference type="Gene3D" id="2.20.28.120">
    <property type="entry name" value="Ribosomal protein L33"/>
    <property type="match status" value="1"/>
</dbReference>
<gene>
    <name evidence="5" type="primary">rpmG</name>
    <name evidence="6" type="ORF">B5E75_04555</name>
</gene>
<organism evidence="6 7">
    <name type="scientific">Massilimicrobiota timonensis</name>
    <dbReference type="NCBI Taxonomy" id="1776392"/>
    <lineage>
        <taxon>Bacteria</taxon>
        <taxon>Bacillati</taxon>
        <taxon>Bacillota</taxon>
        <taxon>Erysipelotrichia</taxon>
        <taxon>Erysipelotrichales</taxon>
        <taxon>Erysipelotrichaceae</taxon>
        <taxon>Massilimicrobiota</taxon>
    </lineage>
</organism>
<dbReference type="GO" id="GO:0005840">
    <property type="term" value="C:ribosome"/>
    <property type="evidence" value="ECO:0007669"/>
    <property type="project" value="UniProtKB-KW"/>
</dbReference>
<dbReference type="PANTHER" id="PTHR43168:SF2">
    <property type="entry name" value="LARGE RIBOSOMAL SUBUNIT PROTEIN BL33C"/>
    <property type="match status" value="1"/>
</dbReference>
<evidence type="ECO:0000313" key="6">
    <source>
        <dbReference type="EMBL" id="OUQ35103.1"/>
    </source>
</evidence>
<dbReference type="NCBIfam" id="NF001860">
    <property type="entry name" value="PRK00595.1"/>
    <property type="match status" value="1"/>
</dbReference>
<dbReference type="InterPro" id="IPR038584">
    <property type="entry name" value="Ribosomal_bL33_sf"/>
</dbReference>
<dbReference type="HAMAP" id="MF_00294">
    <property type="entry name" value="Ribosomal_bL33"/>
    <property type="match status" value="1"/>
</dbReference>
<dbReference type="RefSeq" id="WP_087357603.1">
    <property type="nucleotide sequence ID" value="NZ_AP031415.1"/>
</dbReference>
<dbReference type="SUPFAM" id="SSF57829">
    <property type="entry name" value="Zn-binding ribosomal proteins"/>
    <property type="match status" value="1"/>
</dbReference>
<reference evidence="6 7" key="1">
    <citation type="journal article" date="2018" name="BMC Genomics">
        <title>Whole genome sequencing and function prediction of 133 gut anaerobes isolated from chicken caecum in pure cultures.</title>
        <authorList>
            <person name="Medvecky M."/>
            <person name="Cejkova D."/>
            <person name="Polansky O."/>
            <person name="Karasova D."/>
            <person name="Kubasova T."/>
            <person name="Cizek A."/>
            <person name="Rychlik I."/>
        </authorList>
    </citation>
    <scope>NUCLEOTIDE SEQUENCE [LARGE SCALE GENOMIC DNA]</scope>
    <source>
        <strain evidence="6 7">An13</strain>
    </source>
</reference>
<evidence type="ECO:0000256" key="1">
    <source>
        <dbReference type="ARBA" id="ARBA00007596"/>
    </source>
</evidence>
<dbReference type="PANTHER" id="PTHR43168">
    <property type="entry name" value="50S RIBOSOMAL PROTEIN L33, CHLOROPLASTIC"/>
    <property type="match status" value="1"/>
</dbReference>
<evidence type="ECO:0000256" key="4">
    <source>
        <dbReference type="ARBA" id="ARBA00035176"/>
    </source>
</evidence>
<comment type="caution">
    <text evidence="6">The sequence shown here is derived from an EMBL/GenBank/DDBJ whole genome shotgun (WGS) entry which is preliminary data.</text>
</comment>
<dbReference type="OrthoDB" id="197660at2"/>
<dbReference type="NCBIfam" id="TIGR01023">
    <property type="entry name" value="rpmG_bact"/>
    <property type="match status" value="1"/>
</dbReference>
<dbReference type="GO" id="GO:0005737">
    <property type="term" value="C:cytoplasm"/>
    <property type="evidence" value="ECO:0007669"/>
    <property type="project" value="UniProtKB-ARBA"/>
</dbReference>
<keyword evidence="2 5" id="KW-0689">Ribosomal protein</keyword>
<proteinExistence type="inferred from homology"/>
<dbReference type="InterPro" id="IPR011332">
    <property type="entry name" value="Ribosomal_zn-bd"/>
</dbReference>
<protein>
    <recommendedName>
        <fullName evidence="4 5">Large ribosomal subunit protein bL33</fullName>
    </recommendedName>
</protein>
<comment type="similarity">
    <text evidence="1 5">Belongs to the bacterial ribosomal protein bL33 family.</text>
</comment>
<keyword evidence="7" id="KW-1185">Reference proteome</keyword>
<accession>A0A1Y4T276</accession>
<dbReference type="NCBIfam" id="NF001764">
    <property type="entry name" value="PRK00504.1"/>
    <property type="match status" value="1"/>
</dbReference>
<evidence type="ECO:0000256" key="5">
    <source>
        <dbReference type="HAMAP-Rule" id="MF_00294"/>
    </source>
</evidence>
<dbReference type="InterPro" id="IPR001705">
    <property type="entry name" value="Ribosomal_bL33"/>
</dbReference>
<keyword evidence="3 5" id="KW-0687">Ribonucleoprotein</keyword>
<dbReference type="GO" id="GO:0003735">
    <property type="term" value="F:structural constituent of ribosome"/>
    <property type="evidence" value="ECO:0007669"/>
    <property type="project" value="InterPro"/>
</dbReference>
<dbReference type="EMBL" id="NFLJ01000010">
    <property type="protein sequence ID" value="OUQ35103.1"/>
    <property type="molecule type" value="Genomic_DNA"/>
</dbReference>
<dbReference type="Proteomes" id="UP000195305">
    <property type="component" value="Unassembled WGS sequence"/>
</dbReference>
<dbReference type="AlphaFoldDB" id="A0A1Y4T276"/>
<evidence type="ECO:0000313" key="7">
    <source>
        <dbReference type="Proteomes" id="UP000195305"/>
    </source>
</evidence>
<evidence type="ECO:0000256" key="3">
    <source>
        <dbReference type="ARBA" id="ARBA00023274"/>
    </source>
</evidence>
<name>A0A1Y4T276_9FIRM</name>
<dbReference type="Pfam" id="PF00471">
    <property type="entry name" value="Ribosomal_L33"/>
    <property type="match status" value="1"/>
</dbReference>
<dbReference type="GO" id="GO:0006412">
    <property type="term" value="P:translation"/>
    <property type="evidence" value="ECO:0007669"/>
    <property type="project" value="UniProtKB-UniRule"/>
</dbReference>
<sequence length="49" mass="5880">MKQKVILVCTECLSRNYSVTKNKRLNVERLELRKYCKKCGKHTIHKETK</sequence>
<evidence type="ECO:0000256" key="2">
    <source>
        <dbReference type="ARBA" id="ARBA00022980"/>
    </source>
</evidence>